<reference evidence="2 3" key="1">
    <citation type="journal article" date="2014" name="Front. Genet.">
        <title>Genome and metabolic network of "Candidatus Phaeomarinobacter ectocarpi" Ec32, a new candidate genus of Alphaproteobacteria frequently associated with brown algae.</title>
        <authorList>
            <person name="Dittami S.M."/>
            <person name="Barbeyron T."/>
            <person name="Boyen C."/>
            <person name="Cambefort J."/>
            <person name="Collet G."/>
            <person name="Delage L."/>
            <person name="Gobet A."/>
            <person name="Groisillier A."/>
            <person name="Leblanc C."/>
            <person name="Michel G."/>
            <person name="Scornet D."/>
            <person name="Siegel A."/>
            <person name="Tapia J.E."/>
            <person name="Tonon T."/>
        </authorList>
    </citation>
    <scope>NUCLEOTIDE SEQUENCE [LARGE SCALE GENOMIC DNA]</scope>
    <source>
        <strain evidence="2 3">Ec32</strain>
    </source>
</reference>
<accession>X5MKT4</accession>
<feature type="chain" id="PRO_5004959561" description="DUF1134 domain-containing protein" evidence="1">
    <location>
        <begin position="28"/>
        <end position="190"/>
    </location>
</feature>
<protein>
    <recommendedName>
        <fullName evidence="4">DUF1134 domain-containing protein</fullName>
    </recommendedName>
</protein>
<gene>
    <name evidence="2" type="ORF">BN1012_Phect656</name>
</gene>
<dbReference type="Proteomes" id="UP000032160">
    <property type="component" value="Chromosome I"/>
</dbReference>
<dbReference type="PIRSF" id="PIRSF033924">
    <property type="entry name" value="UCP033924"/>
    <property type="match status" value="1"/>
</dbReference>
<keyword evidence="3" id="KW-1185">Reference proteome</keyword>
<dbReference type="STRING" id="1458461.BN1012_Phect656"/>
<name>X5MKT4_9HYPH</name>
<evidence type="ECO:0000313" key="3">
    <source>
        <dbReference type="Proteomes" id="UP000032160"/>
    </source>
</evidence>
<organism evidence="2 3">
    <name type="scientific">Candidatus Phaeomarinibacter ectocarpi</name>
    <dbReference type="NCBI Taxonomy" id="1458461"/>
    <lineage>
        <taxon>Bacteria</taxon>
        <taxon>Pseudomonadati</taxon>
        <taxon>Pseudomonadota</taxon>
        <taxon>Alphaproteobacteria</taxon>
        <taxon>Hyphomicrobiales</taxon>
        <taxon>Parvibaculaceae</taxon>
        <taxon>Candidatus Phaeomarinibacter</taxon>
    </lineage>
</organism>
<evidence type="ECO:0000256" key="1">
    <source>
        <dbReference type="SAM" id="SignalP"/>
    </source>
</evidence>
<dbReference type="RefSeq" id="WP_081826506.1">
    <property type="nucleotide sequence ID" value="NZ_HG966617.1"/>
</dbReference>
<dbReference type="InterPro" id="IPR008325">
    <property type="entry name" value="EipA-like"/>
</dbReference>
<feature type="signal peptide" evidence="1">
    <location>
        <begin position="1"/>
        <end position="27"/>
    </location>
</feature>
<dbReference type="AlphaFoldDB" id="X5MKT4"/>
<dbReference type="EMBL" id="HG966617">
    <property type="protein sequence ID" value="CDO58870.1"/>
    <property type="molecule type" value="Genomic_DNA"/>
</dbReference>
<dbReference type="HOGENOM" id="CLU_077638_1_0_5"/>
<dbReference type="PATRIC" id="fig|1458461.3.peg.656"/>
<evidence type="ECO:0000313" key="2">
    <source>
        <dbReference type="EMBL" id="CDO58870.1"/>
    </source>
</evidence>
<keyword evidence="1" id="KW-0732">Signal</keyword>
<sequence>MDFLKTALAMPAIVLASFLLLTAPAAAETDGTYSEDEIVQAVRGFFGDVSEDMAKAVSKVFEDQGRPNAYIVGEEGAGAIGVGLRYGSGSIHMKPGRVQKVYWQGPSIGWDIGGNASKVFTLVYNLPNIDGIYRRFPGVEGSLYVIGGVGVNYQQAGDVILAPMRAGAGLRAGANVGYLSYTRERRILPF</sequence>
<proteinExistence type="predicted"/>
<dbReference type="KEGG" id="pect:BN1012_Phect656"/>
<evidence type="ECO:0008006" key="4">
    <source>
        <dbReference type="Google" id="ProtNLM"/>
    </source>
</evidence>
<dbReference type="Pfam" id="PF06577">
    <property type="entry name" value="EipA"/>
    <property type="match status" value="1"/>
</dbReference>